<feature type="coiled-coil region" evidence="1">
    <location>
        <begin position="107"/>
        <end position="161"/>
    </location>
</feature>
<feature type="chain" id="PRO_5042981090" description="Lipoprotein" evidence="2">
    <location>
        <begin position="18"/>
        <end position="275"/>
    </location>
</feature>
<organism evidence="3 4">
    <name type="scientific">Phaeobacter piscinae</name>
    <dbReference type="NCBI Taxonomy" id="1580596"/>
    <lineage>
        <taxon>Bacteria</taxon>
        <taxon>Pseudomonadati</taxon>
        <taxon>Pseudomonadota</taxon>
        <taxon>Alphaproteobacteria</taxon>
        <taxon>Rhodobacterales</taxon>
        <taxon>Roseobacteraceae</taxon>
        <taxon>Phaeobacter</taxon>
    </lineage>
</organism>
<dbReference type="AlphaFoldDB" id="A0AAN1GWQ7"/>
<geneLocation type="plasmid" evidence="4">
    <name>pp13_g</name>
</geneLocation>
<name>A0AAN1GWQ7_9RHOB</name>
<evidence type="ECO:0000256" key="2">
    <source>
        <dbReference type="SAM" id="SignalP"/>
    </source>
</evidence>
<sequence>MHFRTVILMSCTALALAACKTDLTKVTDDQLVTLLSEKSGFSDRPARITKRTIECVEILSGINQAVYKDAPAELTGAMKTDCRKRFQGWLDDPVRNSTELQLADFEREDLAERIVALAEEQQAAQNAQRQAEQAEKQAQREAEAAAKIEEARVELAETTAAWESLKAGLLERRDVLVPACAHLTGLREQLKETDRRNSLFNKGLPSVCSSNPLSPEIRVMEGFDKRLAAFDLDKAGGLYGARVPQVPALDMDKIDQRILAVMSATAEYEAALAGN</sequence>
<evidence type="ECO:0000313" key="4">
    <source>
        <dbReference type="Proteomes" id="UP000218606"/>
    </source>
</evidence>
<keyword evidence="2" id="KW-0732">Signal</keyword>
<proteinExistence type="predicted"/>
<evidence type="ECO:0000256" key="1">
    <source>
        <dbReference type="SAM" id="Coils"/>
    </source>
</evidence>
<feature type="signal peptide" evidence="2">
    <location>
        <begin position="1"/>
        <end position="17"/>
    </location>
</feature>
<evidence type="ECO:0000313" key="3">
    <source>
        <dbReference type="EMBL" id="ATG46030.1"/>
    </source>
</evidence>
<protein>
    <recommendedName>
        <fullName evidence="5">Lipoprotein</fullName>
    </recommendedName>
</protein>
<dbReference type="EMBL" id="CP010774">
    <property type="protein sequence ID" value="ATG46030.1"/>
    <property type="molecule type" value="Genomic_DNA"/>
</dbReference>
<evidence type="ECO:0008006" key="5">
    <source>
        <dbReference type="Google" id="ProtNLM"/>
    </source>
</evidence>
<reference evidence="3 4" key="1">
    <citation type="journal article" date="2017" name="Front. Microbiol.">
        <title>Phaeobacter piscinae sp. nov., a species of the Roseobacter group and potential aquaculture probiont.</title>
        <authorList>
            <person name="Sonnenschein E.C."/>
            <person name="Phippen C.B.W."/>
            <person name="Nielsen K.F."/>
            <person name="Mateiu R.V."/>
            <person name="Melchiorsen J."/>
            <person name="Gram L."/>
            <person name="Overmann J."/>
            <person name="Freese H.M."/>
        </authorList>
    </citation>
    <scope>NUCLEOTIDE SEQUENCE [LARGE SCALE GENOMIC DNA]</scope>
    <source>
        <strain evidence="3 4">P13</strain>
    </source>
</reference>
<gene>
    <name evidence="3" type="ORF">PhaeoP13_04148</name>
</gene>
<keyword evidence="3" id="KW-0614">Plasmid</keyword>
<keyword evidence="1" id="KW-0175">Coiled coil</keyword>
<accession>A0AAN1GWQ7</accession>
<dbReference type="PROSITE" id="PS51257">
    <property type="entry name" value="PROKAR_LIPOPROTEIN"/>
    <property type="match status" value="1"/>
</dbReference>
<dbReference type="RefSeq" id="WP_096873635.1">
    <property type="nucleotide sequence ID" value="NZ_CP010774.1"/>
</dbReference>
<dbReference type="Proteomes" id="UP000218606">
    <property type="component" value="Plasmid pP13_g"/>
</dbReference>